<evidence type="ECO:0000256" key="2">
    <source>
        <dbReference type="ARBA" id="ARBA00022617"/>
    </source>
</evidence>
<comment type="caution">
    <text evidence="8">The sequence shown here is derived from an EMBL/GenBank/DDBJ whole genome shotgun (WGS) entry which is preliminary data.</text>
</comment>
<gene>
    <name evidence="8" type="ORF">FF041_16295</name>
</gene>
<dbReference type="InterPro" id="IPR017972">
    <property type="entry name" value="Cyt_P450_CS"/>
</dbReference>
<keyword evidence="2 7" id="KW-0349">Heme</keyword>
<keyword evidence="9" id="KW-1185">Reference proteome</keyword>
<name>A0A646KHL8_STRJU</name>
<dbReference type="OrthoDB" id="5241086at2"/>
<proteinExistence type="inferred from homology"/>
<keyword evidence="5 7" id="KW-0408">Iron</keyword>
<dbReference type="GO" id="GO:0008395">
    <property type="term" value="F:steroid hydroxylase activity"/>
    <property type="evidence" value="ECO:0007669"/>
    <property type="project" value="TreeGrafter"/>
</dbReference>
<evidence type="ECO:0000256" key="7">
    <source>
        <dbReference type="RuleBase" id="RU000461"/>
    </source>
</evidence>
<evidence type="ECO:0000256" key="3">
    <source>
        <dbReference type="ARBA" id="ARBA00022723"/>
    </source>
</evidence>
<dbReference type="GO" id="GO:0005506">
    <property type="term" value="F:iron ion binding"/>
    <property type="evidence" value="ECO:0007669"/>
    <property type="project" value="InterPro"/>
</dbReference>
<dbReference type="PROSITE" id="PS00086">
    <property type="entry name" value="CYTOCHROME_P450"/>
    <property type="match status" value="1"/>
</dbReference>
<dbReference type="PANTHER" id="PTHR46696">
    <property type="entry name" value="P450, PUTATIVE (EUROFUNG)-RELATED"/>
    <property type="match status" value="1"/>
</dbReference>
<dbReference type="InterPro" id="IPR001128">
    <property type="entry name" value="Cyt_P450"/>
</dbReference>
<dbReference type="Gene3D" id="1.10.630.10">
    <property type="entry name" value="Cytochrome P450"/>
    <property type="match status" value="1"/>
</dbReference>
<comment type="similarity">
    <text evidence="1 7">Belongs to the cytochrome P450 family.</text>
</comment>
<dbReference type="FunFam" id="1.10.630.10:FF:000018">
    <property type="entry name" value="Cytochrome P450 monooxygenase"/>
    <property type="match status" value="1"/>
</dbReference>
<dbReference type="CDD" id="cd11033">
    <property type="entry name" value="CYP142-like"/>
    <property type="match status" value="1"/>
</dbReference>
<accession>A0A646KHL8</accession>
<dbReference type="EMBL" id="VCLA01000136">
    <property type="protein sequence ID" value="MQT01713.1"/>
    <property type="molecule type" value="Genomic_DNA"/>
</dbReference>
<dbReference type="Pfam" id="PF00067">
    <property type="entry name" value="p450"/>
    <property type="match status" value="1"/>
</dbReference>
<dbReference type="GO" id="GO:0020037">
    <property type="term" value="F:heme binding"/>
    <property type="evidence" value="ECO:0007669"/>
    <property type="project" value="InterPro"/>
</dbReference>
<protein>
    <submittedName>
        <fullName evidence="8">Cytochrome P450</fullName>
    </submittedName>
</protein>
<dbReference type="InterPro" id="IPR036396">
    <property type="entry name" value="Cyt_P450_sf"/>
</dbReference>
<dbReference type="GO" id="GO:0036199">
    <property type="term" value="F:cholest-4-en-3-one 26-monooxygenase activity"/>
    <property type="evidence" value="ECO:0007669"/>
    <property type="project" value="TreeGrafter"/>
</dbReference>
<evidence type="ECO:0000313" key="8">
    <source>
        <dbReference type="EMBL" id="MQT01713.1"/>
    </source>
</evidence>
<evidence type="ECO:0000256" key="1">
    <source>
        <dbReference type="ARBA" id="ARBA00010617"/>
    </source>
</evidence>
<evidence type="ECO:0000256" key="5">
    <source>
        <dbReference type="ARBA" id="ARBA00023004"/>
    </source>
</evidence>
<dbReference type="AlphaFoldDB" id="A0A646KHL8"/>
<dbReference type="RefSeq" id="WP_153523454.1">
    <property type="nucleotide sequence ID" value="NZ_JBEPDZ010000020.1"/>
</dbReference>
<sequence length="411" mass="44769">MTAVPASARCPVSAPRQAELIDPDLYGGDGAHEIWRQLRRHAPVSWQPVGDIGYWSVVGHADAGRVLRDHDAFTSEQGTLLNLLGKGDPAGGRQMAVTDPPKHSRLRGPLQQALSIKAVDDDREDIRRVVAELLGPLADGGPFDFAAAMSAMPMAVIGTMMALPEQDWPRLVRLTYACIAADDPEFQLGAGPQVTLVTAHRELFAYFQDIVTSRRRSPGDDLISVLLTMELDGRRLSPGEIVSNCYSLLLGATVTTAQPPCAAVAELAGTPVLDDWAAHPELLTSGVEESLRWASPTQHFMRHTTRDVEIRGVPIPAGDAVVVWLGSANRDETVFAAPDVFDIRRRPNKHIAFGVGAHYCIGHTVARVTLRVLFEELLSRFTEVELAGTPRRIRSNIIAGFSRLPITARVR</sequence>
<dbReference type="GO" id="GO:0006707">
    <property type="term" value="P:cholesterol catabolic process"/>
    <property type="evidence" value="ECO:0007669"/>
    <property type="project" value="TreeGrafter"/>
</dbReference>
<dbReference type="SUPFAM" id="SSF48264">
    <property type="entry name" value="Cytochrome P450"/>
    <property type="match status" value="1"/>
</dbReference>
<evidence type="ECO:0000313" key="9">
    <source>
        <dbReference type="Proteomes" id="UP000419138"/>
    </source>
</evidence>
<evidence type="ECO:0000256" key="4">
    <source>
        <dbReference type="ARBA" id="ARBA00023002"/>
    </source>
</evidence>
<organism evidence="8 9">
    <name type="scientific">Streptomyces jumonjinensis</name>
    <dbReference type="NCBI Taxonomy" id="1945"/>
    <lineage>
        <taxon>Bacteria</taxon>
        <taxon>Bacillati</taxon>
        <taxon>Actinomycetota</taxon>
        <taxon>Actinomycetes</taxon>
        <taxon>Kitasatosporales</taxon>
        <taxon>Streptomycetaceae</taxon>
        <taxon>Streptomyces</taxon>
    </lineage>
</organism>
<evidence type="ECO:0000256" key="6">
    <source>
        <dbReference type="ARBA" id="ARBA00023033"/>
    </source>
</evidence>
<dbReference type="InterPro" id="IPR002397">
    <property type="entry name" value="Cyt_P450_B"/>
</dbReference>
<reference evidence="8 9" key="1">
    <citation type="submission" date="2019-05" db="EMBL/GenBank/DDBJ databases">
        <title>Comparative genomics and metabolomics analyses of clavulanic acid producing Streptomyces species provides insight into specialized metabolism and evolution of beta-lactam biosynthetic gene clusters.</title>
        <authorList>
            <person name="Moore M.A."/>
            <person name="Cruz-Morales P."/>
            <person name="Barona Gomez F."/>
            <person name="Kapil T."/>
        </authorList>
    </citation>
    <scope>NUCLEOTIDE SEQUENCE [LARGE SCALE GENOMIC DNA]</scope>
    <source>
        <strain evidence="8 9">NRRL 5741</strain>
    </source>
</reference>
<keyword evidence="4 7" id="KW-0560">Oxidoreductase</keyword>
<dbReference type="PANTHER" id="PTHR46696:SF4">
    <property type="entry name" value="BIOTIN BIOSYNTHESIS CYTOCHROME P450"/>
    <property type="match status" value="1"/>
</dbReference>
<dbReference type="Proteomes" id="UP000419138">
    <property type="component" value="Unassembled WGS sequence"/>
</dbReference>
<keyword evidence="6 7" id="KW-0503">Monooxygenase</keyword>
<keyword evidence="3 7" id="KW-0479">Metal-binding</keyword>
<dbReference type="PRINTS" id="PR00359">
    <property type="entry name" value="BP450"/>
</dbReference>